<organism evidence="1 2">
    <name type="scientific">Smittium megazygosporum</name>
    <dbReference type="NCBI Taxonomy" id="133381"/>
    <lineage>
        <taxon>Eukaryota</taxon>
        <taxon>Fungi</taxon>
        <taxon>Fungi incertae sedis</taxon>
        <taxon>Zoopagomycota</taxon>
        <taxon>Kickxellomycotina</taxon>
        <taxon>Harpellomycetes</taxon>
        <taxon>Harpellales</taxon>
        <taxon>Legeriomycetaceae</taxon>
        <taxon>Smittium</taxon>
    </lineage>
</organism>
<reference evidence="1 2" key="1">
    <citation type="journal article" date="2018" name="MBio">
        <title>Comparative Genomics Reveals the Core Gene Toolbox for the Fungus-Insect Symbiosis.</title>
        <authorList>
            <person name="Wang Y."/>
            <person name="Stata M."/>
            <person name="Wang W."/>
            <person name="Stajich J.E."/>
            <person name="White M.M."/>
            <person name="Moncalvo J.M."/>
        </authorList>
    </citation>
    <scope>NUCLEOTIDE SEQUENCE [LARGE SCALE GENOMIC DNA]</scope>
    <source>
        <strain evidence="1 2">SC-DP-2</strain>
    </source>
</reference>
<name>A0A2T9Z9Q2_9FUNG</name>
<proteinExistence type="predicted"/>
<gene>
    <name evidence="1" type="ORF">BB560_004338</name>
</gene>
<evidence type="ECO:0000313" key="1">
    <source>
        <dbReference type="EMBL" id="PVV01257.1"/>
    </source>
</evidence>
<sequence length="226" mass="26011">MNRSYSSESESKQENDTASSATAFEYANLRHGTPIVYYPFPTFKMYAKGGKSKKNLLNDLEEAESDIIDKSEYPELYGNLIIDPEEPYRAFELEKKKKKKQGKDPNNLEKEEAELLSSVRILDIEDADTEWYVDQSFESEFESEDIIKEVGKDAESEQVSAIPLWKQRAIEAALSMKKKKKGVQPELTEEDSMWLENLEPGTLSEKSKTILQIKWSVTEELPDYSR</sequence>
<comment type="caution">
    <text evidence="1">The sequence shown here is derived from an EMBL/GenBank/DDBJ whole genome shotgun (WGS) entry which is preliminary data.</text>
</comment>
<dbReference type="OrthoDB" id="21330at2759"/>
<dbReference type="Proteomes" id="UP000245609">
    <property type="component" value="Unassembled WGS sequence"/>
</dbReference>
<protein>
    <submittedName>
        <fullName evidence="1">Uncharacterized protein</fullName>
    </submittedName>
</protein>
<keyword evidence="2" id="KW-1185">Reference proteome</keyword>
<dbReference type="EMBL" id="MBFS01001247">
    <property type="protein sequence ID" value="PVV01257.1"/>
    <property type="molecule type" value="Genomic_DNA"/>
</dbReference>
<accession>A0A2T9Z9Q2</accession>
<dbReference type="AlphaFoldDB" id="A0A2T9Z9Q2"/>
<evidence type="ECO:0000313" key="2">
    <source>
        <dbReference type="Proteomes" id="UP000245609"/>
    </source>
</evidence>